<dbReference type="GO" id="GO:0071555">
    <property type="term" value="P:cell wall organization"/>
    <property type="evidence" value="ECO:0007669"/>
    <property type="project" value="UniProtKB-KW"/>
</dbReference>
<evidence type="ECO:0000256" key="3">
    <source>
        <dbReference type="ARBA" id="ARBA00012780"/>
    </source>
</evidence>
<organism evidence="11 12">
    <name type="scientific">Cronartium quercuum f. sp. fusiforme G11</name>
    <dbReference type="NCBI Taxonomy" id="708437"/>
    <lineage>
        <taxon>Eukaryota</taxon>
        <taxon>Fungi</taxon>
        <taxon>Dikarya</taxon>
        <taxon>Basidiomycota</taxon>
        <taxon>Pucciniomycotina</taxon>
        <taxon>Pucciniomycetes</taxon>
        <taxon>Pucciniales</taxon>
        <taxon>Coleosporiaceae</taxon>
        <taxon>Cronartium</taxon>
    </lineage>
</organism>
<dbReference type="InterPro" id="IPR040720">
    <property type="entry name" value="GH81_C"/>
</dbReference>
<proteinExistence type="inferred from homology"/>
<reference evidence="11" key="1">
    <citation type="submission" date="2013-11" db="EMBL/GenBank/DDBJ databases">
        <title>Genome sequence of the fusiform rust pathogen reveals effectors for host alternation and coevolution with pine.</title>
        <authorList>
            <consortium name="DOE Joint Genome Institute"/>
            <person name="Smith K."/>
            <person name="Pendleton A."/>
            <person name="Kubisiak T."/>
            <person name="Anderson C."/>
            <person name="Salamov A."/>
            <person name="Aerts A."/>
            <person name="Riley R."/>
            <person name="Clum A."/>
            <person name="Lindquist E."/>
            <person name="Ence D."/>
            <person name="Campbell M."/>
            <person name="Kronenberg Z."/>
            <person name="Feau N."/>
            <person name="Dhillon B."/>
            <person name="Hamelin R."/>
            <person name="Burleigh J."/>
            <person name="Smith J."/>
            <person name="Yandell M."/>
            <person name="Nelson C."/>
            <person name="Grigoriev I."/>
            <person name="Davis J."/>
        </authorList>
    </citation>
    <scope>NUCLEOTIDE SEQUENCE</scope>
    <source>
        <strain evidence="11">G11</strain>
    </source>
</reference>
<evidence type="ECO:0000256" key="7">
    <source>
        <dbReference type="ARBA" id="ARBA00023316"/>
    </source>
</evidence>
<gene>
    <name evidence="11" type="ORF">CROQUDRAFT_46721</name>
</gene>
<dbReference type="InterPro" id="IPR005200">
    <property type="entry name" value="Endo-beta-glucanase"/>
</dbReference>
<keyword evidence="8" id="KW-0624">Polysaccharide degradation</keyword>
<evidence type="ECO:0000256" key="2">
    <source>
        <dbReference type="ARBA" id="ARBA00010730"/>
    </source>
</evidence>
<dbReference type="EMBL" id="MU167288">
    <property type="protein sequence ID" value="KAG0144822.1"/>
    <property type="molecule type" value="Genomic_DNA"/>
</dbReference>
<evidence type="ECO:0000256" key="4">
    <source>
        <dbReference type="ARBA" id="ARBA00022801"/>
    </source>
</evidence>
<evidence type="ECO:0000313" key="12">
    <source>
        <dbReference type="Proteomes" id="UP000886653"/>
    </source>
</evidence>
<evidence type="ECO:0000259" key="10">
    <source>
        <dbReference type="Pfam" id="PF17652"/>
    </source>
</evidence>
<evidence type="ECO:0000313" key="11">
    <source>
        <dbReference type="EMBL" id="KAG0144822.1"/>
    </source>
</evidence>
<evidence type="ECO:0000259" key="9">
    <source>
        <dbReference type="Pfam" id="PF03639"/>
    </source>
</evidence>
<feature type="domain" description="Glycosyl hydrolase family 81 N-terminal" evidence="9">
    <location>
        <begin position="170"/>
        <end position="528"/>
    </location>
</feature>
<comment type="similarity">
    <text evidence="2">Belongs to the glycosyl hydrolase 81 family.</text>
</comment>
<evidence type="ECO:0000256" key="1">
    <source>
        <dbReference type="ARBA" id="ARBA00000382"/>
    </source>
</evidence>
<dbReference type="Gene3D" id="1.10.287.1170">
    <property type="entry name" value="glycoside hydrolase family 81 endo-[beta] glucanase"/>
    <property type="match status" value="1"/>
</dbReference>
<dbReference type="Pfam" id="PF03639">
    <property type="entry name" value="Glyco_hydro_81"/>
    <property type="match status" value="1"/>
</dbReference>
<protein>
    <recommendedName>
        <fullName evidence="3">glucan endo-1,3-beta-D-glucosidase</fullName>
        <ecNumber evidence="3">3.2.1.39</ecNumber>
    </recommendedName>
</protein>
<keyword evidence="7" id="KW-0961">Cell wall biogenesis/degradation</keyword>
<dbReference type="GO" id="GO:0042973">
    <property type="term" value="F:glucan endo-1,3-beta-D-glucosidase activity"/>
    <property type="evidence" value="ECO:0007669"/>
    <property type="project" value="UniProtKB-EC"/>
</dbReference>
<dbReference type="Proteomes" id="UP000886653">
    <property type="component" value="Unassembled WGS sequence"/>
</dbReference>
<comment type="caution">
    <text evidence="11">The sequence shown here is derived from an EMBL/GenBank/DDBJ whole genome shotgun (WGS) entry which is preliminary data.</text>
</comment>
<evidence type="ECO:0000256" key="8">
    <source>
        <dbReference type="ARBA" id="ARBA00023326"/>
    </source>
</evidence>
<keyword evidence="4" id="KW-0378">Hydrolase</keyword>
<evidence type="ECO:0000256" key="5">
    <source>
        <dbReference type="ARBA" id="ARBA00023277"/>
    </source>
</evidence>
<accession>A0A9P6NFU9</accession>
<dbReference type="GO" id="GO:0052861">
    <property type="term" value="F:endo-1,3(4)-beta-glucanase activity"/>
    <property type="evidence" value="ECO:0007669"/>
    <property type="project" value="InterPro"/>
</dbReference>
<keyword evidence="6" id="KW-0326">Glycosidase</keyword>
<keyword evidence="12" id="KW-1185">Reference proteome</keyword>
<dbReference type="PANTHER" id="PTHR31983">
    <property type="entry name" value="ENDO-1,3(4)-BETA-GLUCANASE 1"/>
    <property type="match status" value="1"/>
</dbReference>
<dbReference type="EC" id="3.2.1.39" evidence="3"/>
<keyword evidence="5" id="KW-0119">Carbohydrate metabolism</keyword>
<comment type="catalytic activity">
    <reaction evidence="1">
        <text>Hydrolysis of (1-&gt;3)-beta-D-glucosidic linkages in (1-&gt;3)-beta-D-glucans.</text>
        <dbReference type="EC" id="3.2.1.39"/>
    </reaction>
</comment>
<dbReference type="PROSITE" id="PS52008">
    <property type="entry name" value="GH81"/>
    <property type="match status" value="1"/>
</dbReference>
<feature type="domain" description="Glycosyl hydrolase family 81 C-terminal" evidence="10">
    <location>
        <begin position="551"/>
        <end position="910"/>
    </location>
</feature>
<dbReference type="OrthoDB" id="4473401at2759"/>
<dbReference type="InterPro" id="IPR040451">
    <property type="entry name" value="GH81_N"/>
</dbReference>
<evidence type="ECO:0000256" key="6">
    <source>
        <dbReference type="ARBA" id="ARBA00023295"/>
    </source>
</evidence>
<dbReference type="Pfam" id="PF17652">
    <property type="entry name" value="Glyco_hydro81C"/>
    <property type="match status" value="1"/>
</dbReference>
<dbReference type="Gene3D" id="2.70.98.30">
    <property type="entry name" value="Golgi alpha-mannosidase II, domain 4"/>
    <property type="match status" value="1"/>
</dbReference>
<dbReference type="GO" id="GO:0000272">
    <property type="term" value="P:polysaccharide catabolic process"/>
    <property type="evidence" value="ECO:0007669"/>
    <property type="project" value="UniProtKB-KW"/>
</dbReference>
<name>A0A9P6NFU9_9BASI</name>
<sequence>MKFYSFLFCTCYTIIITHTEANIGLPKHPQHSRGAGARRDLVSTPKLPVTSIQGSVPIDSIANSHAIDRTPIPSGTVSALQVFTATVNVSSLAHTNPNGTTVKEIHRGVVAVPFRLPIRPPVPQSSGPLFRPIDTNPPSSFFGPTVRHPIRPINLLPASSRRHTVASDMDDNVPIGTNKWYNQFLLPASQGTDPVFSLPYAITYLNGSSVLSMPDSAALLGIGVFHALVSQRIYGYPINRRSQSPVQYYTYPLNVTISMGAREFNSTTVRAELSNWSELTASLTLTAMGNVHDYTSSLTIGRPQLTSPISRGAAFLTFIYQDLTPCIRSSFEITSFGPVKIEKEASFAPDHDEIFASDECDHEGSPIGFNKYRISYSDDSTWLIYTRAALSSGQRALRLQKSETSPSKLVSLNGPWTGVIQIVKLGDDRGTRGEEEALYDSSVGVWVVGSTIHSGPLGSGSYGFDWVTSGPRSTVTAPLIFALPHHVASMASSIPPVSPRVVLNSRVNGEMVLYASKTWRFIEPAINTVRRYNILPFNPVLSHPTTPTARDLSILREVAIKELTTDFVVESNLTSYYFAGKKLAKQALQCLAISEILKDPDLTSQCVNQTQSSFLQSLEPRDGTGKAREPLVYETTWKGIISSAFLKTGDQNIDFGNGVYNDHHFHYGYYIHAAAILVKLDPTFREKVSFFIEALIRDVNNPSPEEDVYFPFSRHFDWFLGHCLATGLQSSTFGKNEESSSEDINFFYAVKTWAEVTSKPFMEGLADLQLSILHRSINSYYLMKDDNTIQPLSFIQNRVAGIMFENLVNYTTFFSERKEAIHMIQILPVTPITPFSRDLAFVRQEWENSGPLEDPSNVQISVLANNRTNGYRTLLYTQYATVEPRKVFEGLASNLSAGNLDDGISLTWCLAFALSQLSSPDHD</sequence>
<dbReference type="AlphaFoldDB" id="A0A9P6NFU9"/>
<dbReference type="PANTHER" id="PTHR31983:SF0">
    <property type="entry name" value="GLUCAN ENDO-1,3-BETA-D-GLUCOSIDASE 2"/>
    <property type="match status" value="1"/>
</dbReference>